<dbReference type="STRING" id="288992.SAMN04488522_101119"/>
<dbReference type="InterPro" id="IPR012373">
    <property type="entry name" value="Ferrdict_sens_TM"/>
</dbReference>
<evidence type="ECO:0000259" key="2">
    <source>
        <dbReference type="Pfam" id="PF04773"/>
    </source>
</evidence>
<dbReference type="Proteomes" id="UP000184287">
    <property type="component" value="Unassembled WGS sequence"/>
</dbReference>
<feature type="domain" description="Protein FecR C-terminal" evidence="3">
    <location>
        <begin position="319"/>
        <end position="388"/>
    </location>
</feature>
<keyword evidence="5" id="KW-1185">Reference proteome</keyword>
<dbReference type="InterPro" id="IPR032508">
    <property type="entry name" value="FecR_C"/>
</dbReference>
<dbReference type="Pfam" id="PF04773">
    <property type="entry name" value="FecR"/>
    <property type="match status" value="1"/>
</dbReference>
<accession>A0A1M4T9A9</accession>
<proteinExistence type="predicted"/>
<evidence type="ECO:0000313" key="4">
    <source>
        <dbReference type="EMBL" id="SHE40837.1"/>
    </source>
</evidence>
<dbReference type="AlphaFoldDB" id="A0A1M4T9A9"/>
<gene>
    <name evidence="4" type="ORF">SAMN04488522_101119</name>
</gene>
<dbReference type="PANTHER" id="PTHR30273:SF2">
    <property type="entry name" value="PROTEIN FECR"/>
    <property type="match status" value="1"/>
</dbReference>
<name>A0A1M4T9A9_9SPHI</name>
<evidence type="ECO:0000256" key="1">
    <source>
        <dbReference type="SAM" id="Phobius"/>
    </source>
</evidence>
<reference evidence="5" key="1">
    <citation type="submission" date="2016-11" db="EMBL/GenBank/DDBJ databases">
        <authorList>
            <person name="Varghese N."/>
            <person name="Submissions S."/>
        </authorList>
    </citation>
    <scope>NUCLEOTIDE SEQUENCE [LARGE SCALE GENOMIC DNA]</scope>
    <source>
        <strain evidence="5">DSM 16990</strain>
    </source>
</reference>
<dbReference type="GO" id="GO:0016989">
    <property type="term" value="F:sigma factor antagonist activity"/>
    <property type="evidence" value="ECO:0007669"/>
    <property type="project" value="TreeGrafter"/>
</dbReference>
<dbReference type="EMBL" id="FQUQ01000001">
    <property type="protein sequence ID" value="SHE40837.1"/>
    <property type="molecule type" value="Genomic_DNA"/>
</dbReference>
<sequence length="391" mass="44076">MTNSMANQERLNSLIKQFTEGIISKEDYIELMDHFKKSEDTDPVYAAMDKVWEPERQRGNKHHTAEEMDALFIKLVSDKRFIKPRKVKLWPKIAIAASVVIAISAGLWFYMPQQRTGTMNSQTVGNNDIPPGHNTATLTLSSGRQIKLSDAKTGIVVNASKLTYNDGIAVEEAEPSRQLTITTPAGGTYQVHLSDGTKVWLNAASVFKFPASFNQSKYRKVEVIGEAYFEVAKDKAKPFVVTSAKQEVEVLGTHFNINSYANEHHIKTTLLEGSVRVSVPNSPISSFLKPGMQSTLTNSGINIQQLEDPKEAIAWQRGYFTFNRENLDQIMRKVSRWYDVSIDYKDEEVKQIPFSGTITRFTNVSMVLKMLELTGKVKFKIEGKNITVNRK</sequence>
<keyword evidence="1" id="KW-0812">Transmembrane</keyword>
<evidence type="ECO:0000259" key="3">
    <source>
        <dbReference type="Pfam" id="PF16344"/>
    </source>
</evidence>
<feature type="domain" description="FecR protein" evidence="2">
    <location>
        <begin position="180"/>
        <end position="276"/>
    </location>
</feature>
<protein>
    <submittedName>
        <fullName evidence="4">FecR family protein</fullName>
    </submittedName>
</protein>
<dbReference type="Gene3D" id="2.60.120.1440">
    <property type="match status" value="1"/>
</dbReference>
<feature type="transmembrane region" description="Helical" evidence="1">
    <location>
        <begin position="89"/>
        <end position="111"/>
    </location>
</feature>
<dbReference type="Pfam" id="PF16344">
    <property type="entry name" value="FecR_C"/>
    <property type="match status" value="1"/>
</dbReference>
<dbReference type="InterPro" id="IPR006860">
    <property type="entry name" value="FecR"/>
</dbReference>
<keyword evidence="1" id="KW-0472">Membrane</keyword>
<dbReference type="PANTHER" id="PTHR30273">
    <property type="entry name" value="PERIPLASMIC SIGNAL SENSOR AND SIGMA FACTOR ACTIVATOR FECR-RELATED"/>
    <property type="match status" value="1"/>
</dbReference>
<evidence type="ECO:0000313" key="5">
    <source>
        <dbReference type="Proteomes" id="UP000184287"/>
    </source>
</evidence>
<organism evidence="4 5">
    <name type="scientific">Pedobacter caeni</name>
    <dbReference type="NCBI Taxonomy" id="288992"/>
    <lineage>
        <taxon>Bacteria</taxon>
        <taxon>Pseudomonadati</taxon>
        <taxon>Bacteroidota</taxon>
        <taxon>Sphingobacteriia</taxon>
        <taxon>Sphingobacteriales</taxon>
        <taxon>Sphingobacteriaceae</taxon>
        <taxon>Pedobacter</taxon>
    </lineage>
</organism>
<dbReference type="Gene3D" id="3.55.50.30">
    <property type="match status" value="1"/>
</dbReference>
<keyword evidence="1" id="KW-1133">Transmembrane helix</keyword>